<evidence type="ECO:0000313" key="4">
    <source>
        <dbReference type="Proteomes" id="UP001221757"/>
    </source>
</evidence>
<feature type="binding site" evidence="1">
    <location>
        <position position="50"/>
    </location>
    <ligand>
        <name>Ca(2+)</name>
        <dbReference type="ChEBI" id="CHEBI:29108"/>
    </ligand>
</feature>
<dbReference type="InterPro" id="IPR030400">
    <property type="entry name" value="Sedolisin_dom"/>
</dbReference>
<dbReference type="Gene3D" id="3.40.50.200">
    <property type="entry name" value="Peptidase S8/S53 domain"/>
    <property type="match status" value="1"/>
</dbReference>
<comment type="cofactor">
    <cofactor evidence="1">
        <name>Ca(2+)</name>
        <dbReference type="ChEBI" id="CHEBI:29108"/>
    </cofactor>
    <text evidence="1">Binds 1 Ca(2+) ion per subunit.</text>
</comment>
<dbReference type="AlphaFoldDB" id="A0AAD7MCG0"/>
<gene>
    <name evidence="3" type="ORF">B0H17DRAFT_872184</name>
</gene>
<protein>
    <submittedName>
        <fullName evidence="3">Peptidase S8/S53 domain-containing protein</fullName>
    </submittedName>
</protein>
<evidence type="ECO:0000259" key="2">
    <source>
        <dbReference type="PROSITE" id="PS51695"/>
    </source>
</evidence>
<dbReference type="EMBL" id="JARKIE010000001">
    <property type="protein sequence ID" value="KAJ7710689.1"/>
    <property type="molecule type" value="Genomic_DNA"/>
</dbReference>
<reference evidence="3" key="1">
    <citation type="submission" date="2023-03" db="EMBL/GenBank/DDBJ databases">
        <title>Massive genome expansion in bonnet fungi (Mycena s.s.) driven by repeated elements and novel gene families across ecological guilds.</title>
        <authorList>
            <consortium name="Lawrence Berkeley National Laboratory"/>
            <person name="Harder C.B."/>
            <person name="Miyauchi S."/>
            <person name="Viragh M."/>
            <person name="Kuo A."/>
            <person name="Thoen E."/>
            <person name="Andreopoulos B."/>
            <person name="Lu D."/>
            <person name="Skrede I."/>
            <person name="Drula E."/>
            <person name="Henrissat B."/>
            <person name="Morin E."/>
            <person name="Kohler A."/>
            <person name="Barry K."/>
            <person name="LaButti K."/>
            <person name="Morin E."/>
            <person name="Salamov A."/>
            <person name="Lipzen A."/>
            <person name="Mereny Z."/>
            <person name="Hegedus B."/>
            <person name="Baldrian P."/>
            <person name="Stursova M."/>
            <person name="Weitz H."/>
            <person name="Taylor A."/>
            <person name="Grigoriev I.V."/>
            <person name="Nagy L.G."/>
            <person name="Martin F."/>
            <person name="Kauserud H."/>
        </authorList>
    </citation>
    <scope>NUCLEOTIDE SEQUENCE</scope>
    <source>
        <strain evidence="3">CBHHK067</strain>
    </source>
</reference>
<dbReference type="Proteomes" id="UP001221757">
    <property type="component" value="Unassembled WGS sequence"/>
</dbReference>
<dbReference type="SUPFAM" id="SSF52743">
    <property type="entry name" value="Subtilisin-like"/>
    <property type="match status" value="1"/>
</dbReference>
<dbReference type="GO" id="GO:0006508">
    <property type="term" value="P:proteolysis"/>
    <property type="evidence" value="ECO:0007669"/>
    <property type="project" value="InterPro"/>
</dbReference>
<dbReference type="GO" id="GO:0046872">
    <property type="term" value="F:metal ion binding"/>
    <property type="evidence" value="ECO:0007669"/>
    <property type="project" value="UniProtKB-UniRule"/>
</dbReference>
<dbReference type="PROSITE" id="PS51695">
    <property type="entry name" value="SEDOLISIN"/>
    <property type="match status" value="1"/>
</dbReference>
<organism evidence="3 4">
    <name type="scientific">Mycena rosella</name>
    <name type="common">Pink bonnet</name>
    <name type="synonym">Agaricus rosellus</name>
    <dbReference type="NCBI Taxonomy" id="1033263"/>
    <lineage>
        <taxon>Eukaryota</taxon>
        <taxon>Fungi</taxon>
        <taxon>Dikarya</taxon>
        <taxon>Basidiomycota</taxon>
        <taxon>Agaricomycotina</taxon>
        <taxon>Agaricomycetes</taxon>
        <taxon>Agaricomycetidae</taxon>
        <taxon>Agaricales</taxon>
        <taxon>Marasmiineae</taxon>
        <taxon>Mycenaceae</taxon>
        <taxon>Mycena</taxon>
    </lineage>
</organism>
<proteinExistence type="predicted"/>
<dbReference type="InterPro" id="IPR050819">
    <property type="entry name" value="Tripeptidyl-peptidase_I"/>
</dbReference>
<dbReference type="InterPro" id="IPR036852">
    <property type="entry name" value="Peptidase_S8/S53_dom_sf"/>
</dbReference>
<dbReference type="PANTHER" id="PTHR14218:SF15">
    <property type="entry name" value="TRIPEPTIDYL-PEPTIDASE 1"/>
    <property type="match status" value="1"/>
</dbReference>
<accession>A0AAD7MCG0</accession>
<comment type="caution">
    <text evidence="3">The sequence shown here is derived from an EMBL/GenBank/DDBJ whole genome shotgun (WGS) entry which is preliminary data.</text>
</comment>
<dbReference type="GO" id="GO:0008240">
    <property type="term" value="F:tripeptidyl-peptidase activity"/>
    <property type="evidence" value="ECO:0007669"/>
    <property type="project" value="TreeGrafter"/>
</dbReference>
<dbReference type="PANTHER" id="PTHR14218">
    <property type="entry name" value="PROTEASE S8 TRIPEPTIDYL PEPTIDASE I CLN2"/>
    <property type="match status" value="1"/>
</dbReference>
<dbReference type="GO" id="GO:0004252">
    <property type="term" value="F:serine-type endopeptidase activity"/>
    <property type="evidence" value="ECO:0007669"/>
    <property type="project" value="InterPro"/>
</dbReference>
<sequence>LVEGTSAASPISASIFALVNDKLIAAGKPVLGFLNPFLYSAAGRAAFADVTYGTNPGCNTDGFSASTGWDPVTGLGTPNY</sequence>
<evidence type="ECO:0000256" key="1">
    <source>
        <dbReference type="PROSITE-ProRule" id="PRU01032"/>
    </source>
</evidence>
<keyword evidence="1" id="KW-0479">Metal-binding</keyword>
<keyword evidence="1" id="KW-0106">Calcium</keyword>
<feature type="binding site" evidence="1">
    <location>
        <position position="49"/>
    </location>
    <ligand>
        <name>Ca(2+)</name>
        <dbReference type="ChEBI" id="CHEBI:29108"/>
    </ligand>
</feature>
<feature type="binding site" evidence="1">
    <location>
        <position position="70"/>
    </location>
    <ligand>
        <name>Ca(2+)</name>
        <dbReference type="ChEBI" id="CHEBI:29108"/>
    </ligand>
</feature>
<comment type="caution">
    <text evidence="1">Lacks conserved residue(s) required for the propagation of feature annotation.</text>
</comment>
<feature type="non-terminal residue" evidence="3">
    <location>
        <position position="1"/>
    </location>
</feature>
<keyword evidence="4" id="KW-1185">Reference proteome</keyword>
<feature type="binding site" evidence="1">
    <location>
        <position position="68"/>
    </location>
    <ligand>
        <name>Ca(2+)</name>
        <dbReference type="ChEBI" id="CHEBI:29108"/>
    </ligand>
</feature>
<feature type="non-terminal residue" evidence="3">
    <location>
        <position position="80"/>
    </location>
</feature>
<evidence type="ECO:0000313" key="3">
    <source>
        <dbReference type="EMBL" id="KAJ7710689.1"/>
    </source>
</evidence>
<name>A0AAD7MCG0_MYCRO</name>
<feature type="domain" description="Peptidase S53" evidence="2">
    <location>
        <begin position="1"/>
        <end position="80"/>
    </location>
</feature>